<name>A0A2P8DEQ7_9ACTN</name>
<dbReference type="PANTHER" id="PTHR43289:SF34">
    <property type="entry name" value="SERINE_THREONINE-PROTEIN KINASE YBDM-RELATED"/>
    <property type="match status" value="1"/>
</dbReference>
<evidence type="ECO:0000256" key="5">
    <source>
        <dbReference type="PROSITE-ProRule" id="PRU10141"/>
    </source>
</evidence>
<dbReference type="InterPro" id="IPR008271">
    <property type="entry name" value="Ser/Thr_kinase_AS"/>
</dbReference>
<dbReference type="PROSITE" id="PS50011">
    <property type="entry name" value="PROTEIN_KINASE_DOM"/>
    <property type="match status" value="1"/>
</dbReference>
<dbReference type="Gene3D" id="1.10.510.10">
    <property type="entry name" value="Transferase(Phosphotransferase) domain 1"/>
    <property type="match status" value="1"/>
</dbReference>
<dbReference type="InterPro" id="IPR000719">
    <property type="entry name" value="Prot_kinase_dom"/>
</dbReference>
<dbReference type="CDD" id="cd14014">
    <property type="entry name" value="STKc_PknB_like"/>
    <property type="match status" value="1"/>
</dbReference>
<dbReference type="Proteomes" id="UP000240542">
    <property type="component" value="Unassembled WGS sequence"/>
</dbReference>
<protein>
    <submittedName>
        <fullName evidence="8">Serine/threonine protein kinase</fullName>
    </submittedName>
</protein>
<feature type="binding site" evidence="5">
    <location>
        <position position="43"/>
    </location>
    <ligand>
        <name>ATP</name>
        <dbReference type="ChEBI" id="CHEBI:30616"/>
    </ligand>
</feature>
<keyword evidence="3 8" id="KW-0418">Kinase</keyword>
<feature type="region of interest" description="Disordered" evidence="6">
    <location>
        <begin position="293"/>
        <end position="400"/>
    </location>
</feature>
<reference evidence="8 9" key="1">
    <citation type="submission" date="2018-03" db="EMBL/GenBank/DDBJ databases">
        <title>Genomic Encyclopedia of Archaeal and Bacterial Type Strains, Phase II (KMG-II): from individual species to whole genera.</title>
        <authorList>
            <person name="Goeker M."/>
        </authorList>
    </citation>
    <scope>NUCLEOTIDE SEQUENCE [LARGE SCALE GENOMIC DNA]</scope>
    <source>
        <strain evidence="8 9">DSM 45312</strain>
    </source>
</reference>
<dbReference type="EMBL" id="PYGA01000014">
    <property type="protein sequence ID" value="PSK95716.1"/>
    <property type="molecule type" value="Genomic_DNA"/>
</dbReference>
<evidence type="ECO:0000313" key="8">
    <source>
        <dbReference type="EMBL" id="PSK95716.1"/>
    </source>
</evidence>
<feature type="compositionally biased region" description="Low complexity" evidence="6">
    <location>
        <begin position="369"/>
        <end position="378"/>
    </location>
</feature>
<feature type="domain" description="Protein kinase" evidence="7">
    <location>
        <begin position="15"/>
        <end position="267"/>
    </location>
</feature>
<evidence type="ECO:0000313" key="9">
    <source>
        <dbReference type="Proteomes" id="UP000240542"/>
    </source>
</evidence>
<dbReference type="GO" id="GO:0005524">
    <property type="term" value="F:ATP binding"/>
    <property type="evidence" value="ECO:0007669"/>
    <property type="project" value="UniProtKB-UniRule"/>
</dbReference>
<gene>
    <name evidence="8" type="ORF">CLV63_114149</name>
</gene>
<dbReference type="SMART" id="SM00220">
    <property type="entry name" value="S_TKc"/>
    <property type="match status" value="1"/>
</dbReference>
<evidence type="ECO:0000259" key="7">
    <source>
        <dbReference type="PROSITE" id="PS50011"/>
    </source>
</evidence>
<dbReference type="Pfam" id="PF00069">
    <property type="entry name" value="Pkinase"/>
    <property type="match status" value="1"/>
</dbReference>
<organism evidence="8 9">
    <name type="scientific">Murinocardiopsis flavida</name>
    <dbReference type="NCBI Taxonomy" id="645275"/>
    <lineage>
        <taxon>Bacteria</taxon>
        <taxon>Bacillati</taxon>
        <taxon>Actinomycetota</taxon>
        <taxon>Actinomycetes</taxon>
        <taxon>Streptosporangiales</taxon>
        <taxon>Nocardiopsidaceae</taxon>
        <taxon>Murinocardiopsis</taxon>
    </lineage>
</organism>
<dbReference type="PROSITE" id="PS00107">
    <property type="entry name" value="PROTEIN_KINASE_ATP"/>
    <property type="match status" value="1"/>
</dbReference>
<dbReference type="AlphaFoldDB" id="A0A2P8DEQ7"/>
<sequence>MTPLEDTDPASIGPFTLRARLGAGGMGQVYFGESPAGQLVALKVIGADLGDDDARKRFAHEVESMQKVYGPNVAGLIDADPHADVPWLAMAYVAGRSLHQQVAHRGVLPVELVASLGALLVEGMRVIHKVGLLHRDLKPANVMLAADGPKIIDFGLATLARHKVRLTNTGALVGTPICMAPEQLAESDELGTPMDVYALGVCLLFAAAAKFPYDADTQMALLYKIGQADVPPDLGGAPLGLRPLLAAMLAHDPADRPTLDRVAEELLRIVADAGLSANQARVRLVTLTSKGVVEPDQSFPPAPVAPEEAAEPGSADGQASESADTPEPGWPGQATLPLDELSDPQATLPFSGGQGGSAGGEPPPTFVEPTAPLTAPTTPDERPRARQPKRRAQSAAGARRVAERLRAAYARDASL</sequence>
<dbReference type="OrthoDB" id="3915799at2"/>
<evidence type="ECO:0000256" key="2">
    <source>
        <dbReference type="ARBA" id="ARBA00022741"/>
    </source>
</evidence>
<dbReference type="Gene3D" id="3.30.200.20">
    <property type="entry name" value="Phosphorylase Kinase, domain 1"/>
    <property type="match status" value="1"/>
</dbReference>
<dbReference type="RefSeq" id="WP_146165613.1">
    <property type="nucleotide sequence ID" value="NZ_PYGA01000014.1"/>
</dbReference>
<keyword evidence="2 5" id="KW-0547">Nucleotide-binding</keyword>
<evidence type="ECO:0000256" key="6">
    <source>
        <dbReference type="SAM" id="MobiDB-lite"/>
    </source>
</evidence>
<comment type="caution">
    <text evidence="8">The sequence shown here is derived from an EMBL/GenBank/DDBJ whole genome shotgun (WGS) entry which is preliminary data.</text>
</comment>
<dbReference type="GO" id="GO:0004674">
    <property type="term" value="F:protein serine/threonine kinase activity"/>
    <property type="evidence" value="ECO:0007669"/>
    <property type="project" value="UniProtKB-KW"/>
</dbReference>
<dbReference type="SUPFAM" id="SSF56112">
    <property type="entry name" value="Protein kinase-like (PK-like)"/>
    <property type="match status" value="1"/>
</dbReference>
<dbReference type="PROSITE" id="PS00108">
    <property type="entry name" value="PROTEIN_KINASE_ST"/>
    <property type="match status" value="1"/>
</dbReference>
<evidence type="ECO:0000256" key="4">
    <source>
        <dbReference type="ARBA" id="ARBA00022840"/>
    </source>
</evidence>
<dbReference type="InterPro" id="IPR011009">
    <property type="entry name" value="Kinase-like_dom_sf"/>
</dbReference>
<keyword evidence="1" id="KW-0808">Transferase</keyword>
<proteinExistence type="predicted"/>
<dbReference type="InterPro" id="IPR017441">
    <property type="entry name" value="Protein_kinase_ATP_BS"/>
</dbReference>
<dbReference type="PANTHER" id="PTHR43289">
    <property type="entry name" value="MITOGEN-ACTIVATED PROTEIN KINASE KINASE KINASE 20-RELATED"/>
    <property type="match status" value="1"/>
</dbReference>
<evidence type="ECO:0000256" key="1">
    <source>
        <dbReference type="ARBA" id="ARBA00022679"/>
    </source>
</evidence>
<keyword evidence="9" id="KW-1185">Reference proteome</keyword>
<keyword evidence="4 5" id="KW-0067">ATP-binding</keyword>
<evidence type="ECO:0000256" key="3">
    <source>
        <dbReference type="ARBA" id="ARBA00022777"/>
    </source>
</evidence>
<accession>A0A2P8DEQ7</accession>
<keyword evidence="8" id="KW-0723">Serine/threonine-protein kinase</keyword>